<evidence type="ECO:0000256" key="3">
    <source>
        <dbReference type="ARBA" id="ARBA00022475"/>
    </source>
</evidence>
<dbReference type="InterPro" id="IPR050833">
    <property type="entry name" value="Poly_Biosynth_Transport"/>
</dbReference>
<dbReference type="RefSeq" id="WP_187097095.1">
    <property type="nucleotide sequence ID" value="NZ_CP059894.1"/>
</dbReference>
<evidence type="ECO:0000256" key="1">
    <source>
        <dbReference type="ARBA" id="ARBA00004651"/>
    </source>
</evidence>
<feature type="transmembrane region" description="Helical" evidence="7">
    <location>
        <begin position="377"/>
        <end position="397"/>
    </location>
</feature>
<feature type="transmembrane region" description="Helical" evidence="7">
    <location>
        <begin position="100"/>
        <end position="125"/>
    </location>
</feature>
<feature type="transmembrane region" description="Helical" evidence="7">
    <location>
        <begin position="434"/>
        <end position="455"/>
    </location>
</feature>
<feature type="transmembrane region" description="Helical" evidence="7">
    <location>
        <begin position="467"/>
        <end position="492"/>
    </location>
</feature>
<keyword evidence="5 7" id="KW-1133">Transmembrane helix</keyword>
<sequence length="511" mass="52719">MPSPAGADTGAPVTGVPGSSVGPLSGTLRRGAAIATGMLVFTQLVALVQTLVLARLLSPAEVGWFAAGTVLSGFLTTFAEAGMSNALVQREGRLADVATTVFWATLLAGVGWAAVALASAPLIAWIFSSDIVGAIAAVSAGTIVLHALTYVPDALMQRRFDFRERLIVRPVVALTFAGTSIILCVNGFGVWGLVIGTYCSTVAWLGTAWVLAGWRPGADGGKPSFALWRELARFSLPLVVWTVVNRARDLLETAVVGGALSATALGYYRYGRRLGSLPETAVIDAGSYVLFPAFSRLAGDPERFRSAFLRALGLLWGLMVPVAGFVIAAGEPAVTVLLGEKWRGAGVMLVALAGIGPGVALMAVGMESIKGAGRTHLLNWVTLFTSVLGICLLFALLPLGLTGVGLALSLSSVVAGVLSLLLARPQAGVTFGELTARLGPPVLVAAPAAIALGLLEHLVSHSDQRGFLAGVAILLGEGVGYLVLYAAGLALFAPAAWRELSAVVRQVRHAG</sequence>
<feature type="transmembrane region" description="Helical" evidence="7">
    <location>
        <begin position="131"/>
        <end position="151"/>
    </location>
</feature>
<organism evidence="8 9">
    <name type="scientific">Mycolicibacterium fluoranthenivorans</name>
    <dbReference type="NCBI Taxonomy" id="258505"/>
    <lineage>
        <taxon>Bacteria</taxon>
        <taxon>Bacillati</taxon>
        <taxon>Actinomycetota</taxon>
        <taxon>Actinomycetes</taxon>
        <taxon>Mycobacteriales</taxon>
        <taxon>Mycobacteriaceae</taxon>
        <taxon>Mycolicibacterium</taxon>
    </lineage>
</organism>
<feature type="transmembrane region" description="Helical" evidence="7">
    <location>
        <begin position="64"/>
        <end position="88"/>
    </location>
</feature>
<feature type="transmembrane region" description="Helical" evidence="7">
    <location>
        <begin position="307"/>
        <end position="330"/>
    </location>
</feature>
<keyword evidence="4 7" id="KW-0812">Transmembrane</keyword>
<dbReference type="PANTHER" id="PTHR30250:SF10">
    <property type="entry name" value="LIPOPOLYSACCHARIDE BIOSYNTHESIS PROTEIN WZXC"/>
    <property type="match status" value="1"/>
</dbReference>
<dbReference type="Pfam" id="PF13440">
    <property type="entry name" value="Polysacc_synt_3"/>
    <property type="match status" value="1"/>
</dbReference>
<name>A0A7G8PEP8_9MYCO</name>
<evidence type="ECO:0000256" key="4">
    <source>
        <dbReference type="ARBA" id="ARBA00022692"/>
    </source>
</evidence>
<evidence type="ECO:0000313" key="8">
    <source>
        <dbReference type="EMBL" id="QNJ92814.1"/>
    </source>
</evidence>
<feature type="transmembrane region" description="Helical" evidence="7">
    <location>
        <begin position="32"/>
        <end position="52"/>
    </location>
</feature>
<comment type="subcellular location">
    <subcellularLocation>
        <location evidence="1">Cell membrane</location>
        <topology evidence="1">Multi-pass membrane protein</topology>
    </subcellularLocation>
</comment>
<dbReference type="KEGG" id="mflu:HZU40_32710"/>
<feature type="transmembrane region" description="Helical" evidence="7">
    <location>
        <begin position="342"/>
        <end position="365"/>
    </location>
</feature>
<dbReference type="PANTHER" id="PTHR30250">
    <property type="entry name" value="PST FAMILY PREDICTED COLANIC ACID TRANSPORTER"/>
    <property type="match status" value="1"/>
</dbReference>
<evidence type="ECO:0000256" key="6">
    <source>
        <dbReference type="ARBA" id="ARBA00023136"/>
    </source>
</evidence>
<evidence type="ECO:0000256" key="5">
    <source>
        <dbReference type="ARBA" id="ARBA00022989"/>
    </source>
</evidence>
<evidence type="ECO:0000256" key="2">
    <source>
        <dbReference type="ARBA" id="ARBA00007430"/>
    </source>
</evidence>
<evidence type="ECO:0000256" key="7">
    <source>
        <dbReference type="SAM" id="Phobius"/>
    </source>
</evidence>
<dbReference type="EMBL" id="CP059894">
    <property type="protein sequence ID" value="QNJ92814.1"/>
    <property type="molecule type" value="Genomic_DNA"/>
</dbReference>
<feature type="transmembrane region" description="Helical" evidence="7">
    <location>
        <begin position="195"/>
        <end position="214"/>
    </location>
</feature>
<accession>A0A7G8PEP8</accession>
<proteinExistence type="inferred from homology"/>
<protein>
    <submittedName>
        <fullName evidence="8">Lipopolysaccharide biosynthesis protein</fullName>
    </submittedName>
</protein>
<gene>
    <name evidence="8" type="ORF">HZU40_32710</name>
</gene>
<dbReference type="AlphaFoldDB" id="A0A7G8PEP8"/>
<dbReference type="CDD" id="cd13127">
    <property type="entry name" value="MATE_tuaB_like"/>
    <property type="match status" value="1"/>
</dbReference>
<dbReference type="GO" id="GO:0005886">
    <property type="term" value="C:plasma membrane"/>
    <property type="evidence" value="ECO:0007669"/>
    <property type="project" value="UniProtKB-SubCell"/>
</dbReference>
<keyword evidence="3" id="KW-1003">Cell membrane</keyword>
<feature type="transmembrane region" description="Helical" evidence="7">
    <location>
        <begin position="403"/>
        <end position="422"/>
    </location>
</feature>
<keyword evidence="6 7" id="KW-0472">Membrane</keyword>
<feature type="transmembrane region" description="Helical" evidence="7">
    <location>
        <begin position="171"/>
        <end position="189"/>
    </location>
</feature>
<comment type="similarity">
    <text evidence="2">Belongs to the polysaccharide synthase family.</text>
</comment>
<reference evidence="8 9" key="1">
    <citation type="submission" date="2020-07" db="EMBL/GenBank/DDBJ databases">
        <title>Draft genome sequence of four isobutane-metabolizing strains capable of cometabolically degrading diverse ether contaminants.</title>
        <authorList>
            <person name="Chen W."/>
            <person name="Faulkner N."/>
            <person name="Smith C."/>
            <person name="Hyman M."/>
        </authorList>
    </citation>
    <scope>NUCLEOTIDE SEQUENCE [LARGE SCALE GENOMIC DNA]</scope>
    <source>
        <strain evidence="8 9">2A</strain>
    </source>
</reference>
<evidence type="ECO:0000313" key="9">
    <source>
        <dbReference type="Proteomes" id="UP000515498"/>
    </source>
</evidence>
<dbReference type="Proteomes" id="UP000515498">
    <property type="component" value="Chromosome"/>
</dbReference>
<feature type="transmembrane region" description="Helical" evidence="7">
    <location>
        <begin position="250"/>
        <end position="268"/>
    </location>
</feature>